<comment type="caution">
    <text evidence="2">The sequence shown here is derived from an EMBL/GenBank/DDBJ whole genome shotgun (WGS) entry which is preliminary data.</text>
</comment>
<evidence type="ECO:0000313" key="2">
    <source>
        <dbReference type="EMBL" id="MDQ0174326.1"/>
    </source>
</evidence>
<keyword evidence="3" id="KW-1185">Reference proteome</keyword>
<dbReference type="Proteomes" id="UP001223586">
    <property type="component" value="Unassembled WGS sequence"/>
</dbReference>
<sequence>MAKESSLSRFYPMEDAGGVEISKRMENGG</sequence>
<feature type="region of interest" description="Disordered" evidence="1">
    <location>
        <begin position="1"/>
        <end position="29"/>
    </location>
</feature>
<gene>
    <name evidence="2" type="ORF">J2S08_000157</name>
</gene>
<organism evidence="2 3">
    <name type="scientific">Bacillus chungangensis</name>
    <dbReference type="NCBI Taxonomy" id="587633"/>
    <lineage>
        <taxon>Bacteria</taxon>
        <taxon>Bacillati</taxon>
        <taxon>Bacillota</taxon>
        <taxon>Bacilli</taxon>
        <taxon>Bacillales</taxon>
        <taxon>Bacillaceae</taxon>
        <taxon>Bacillus</taxon>
    </lineage>
</organism>
<proteinExistence type="predicted"/>
<name>A0ABT9WM44_9BACI</name>
<protein>
    <submittedName>
        <fullName evidence="2">Uncharacterized protein</fullName>
    </submittedName>
</protein>
<dbReference type="EMBL" id="JAUSTT010000001">
    <property type="protein sequence ID" value="MDQ0174326.1"/>
    <property type="molecule type" value="Genomic_DNA"/>
</dbReference>
<evidence type="ECO:0000256" key="1">
    <source>
        <dbReference type="SAM" id="MobiDB-lite"/>
    </source>
</evidence>
<reference evidence="2 3" key="1">
    <citation type="submission" date="2023-07" db="EMBL/GenBank/DDBJ databases">
        <title>Genomic Encyclopedia of Type Strains, Phase IV (KMG-IV): sequencing the most valuable type-strain genomes for metagenomic binning, comparative biology and taxonomic classification.</title>
        <authorList>
            <person name="Goeker M."/>
        </authorList>
    </citation>
    <scope>NUCLEOTIDE SEQUENCE [LARGE SCALE GENOMIC DNA]</scope>
    <source>
        <strain evidence="2 3">DSM 23837</strain>
    </source>
</reference>
<evidence type="ECO:0000313" key="3">
    <source>
        <dbReference type="Proteomes" id="UP001223586"/>
    </source>
</evidence>
<accession>A0ABT9WM44</accession>